<accession>A0A081A485</accession>
<proteinExistence type="predicted"/>
<sequence>MEKSAELGGRRSSKRFSGSGEYIQHSLMEDERAEWLTDTIESFQFYNPSWETIMIIVFDKGMAEMDYVKKITDVGSMRYDGAGEKLAFEVSPYAYRLVEA</sequence>
<gene>
    <name evidence="2" type="ORF">F444_10371</name>
</gene>
<dbReference type="Pfam" id="PF21056">
    <property type="entry name" value="ZSWIM1-3_RNaseH-like"/>
    <property type="match status" value="1"/>
</dbReference>
<evidence type="ECO:0000313" key="2">
    <source>
        <dbReference type="EMBL" id="ETO73696.1"/>
    </source>
</evidence>
<dbReference type="InterPro" id="IPR048324">
    <property type="entry name" value="ZSWIM1-3_RNaseH-like"/>
</dbReference>
<dbReference type="AlphaFoldDB" id="A0A081A485"/>
<evidence type="ECO:0000313" key="3">
    <source>
        <dbReference type="Proteomes" id="UP000028582"/>
    </source>
</evidence>
<evidence type="ECO:0000259" key="1">
    <source>
        <dbReference type="Pfam" id="PF21056"/>
    </source>
</evidence>
<feature type="domain" description="ZSWIM1/3 RNaseH-like" evidence="1">
    <location>
        <begin position="17"/>
        <end position="70"/>
    </location>
</feature>
<dbReference type="Proteomes" id="UP000028582">
    <property type="component" value="Unassembled WGS sequence"/>
</dbReference>
<comment type="caution">
    <text evidence="2">The sequence shown here is derived from an EMBL/GenBank/DDBJ whole genome shotgun (WGS) entry which is preliminary data.</text>
</comment>
<name>A0A081A485_PHYNI</name>
<dbReference type="EMBL" id="ANJA01001848">
    <property type="protein sequence ID" value="ETO73696.1"/>
    <property type="molecule type" value="Genomic_DNA"/>
</dbReference>
<protein>
    <recommendedName>
        <fullName evidence="1">ZSWIM1/3 RNaseH-like domain-containing protein</fullName>
    </recommendedName>
</protein>
<organism evidence="2 3">
    <name type="scientific">Phytophthora nicotianae P1976</name>
    <dbReference type="NCBI Taxonomy" id="1317066"/>
    <lineage>
        <taxon>Eukaryota</taxon>
        <taxon>Sar</taxon>
        <taxon>Stramenopiles</taxon>
        <taxon>Oomycota</taxon>
        <taxon>Peronosporomycetes</taxon>
        <taxon>Peronosporales</taxon>
        <taxon>Peronosporaceae</taxon>
        <taxon>Phytophthora</taxon>
    </lineage>
</organism>
<reference evidence="2 3" key="1">
    <citation type="submission" date="2013-11" db="EMBL/GenBank/DDBJ databases">
        <title>The Genome Sequence of Phytophthora parasitica P1976.</title>
        <authorList>
            <consortium name="The Broad Institute Genomics Platform"/>
            <person name="Russ C."/>
            <person name="Tyler B."/>
            <person name="Panabieres F."/>
            <person name="Shan W."/>
            <person name="Tripathy S."/>
            <person name="Grunwald N."/>
            <person name="Machado M."/>
            <person name="Johnson C.S."/>
            <person name="Walker B."/>
            <person name="Young S."/>
            <person name="Zeng Q."/>
            <person name="Gargeya S."/>
            <person name="Fitzgerald M."/>
            <person name="Haas B."/>
            <person name="Abouelleil A."/>
            <person name="Allen A.W."/>
            <person name="Alvarado L."/>
            <person name="Arachchi H.M."/>
            <person name="Berlin A.M."/>
            <person name="Chapman S.B."/>
            <person name="Gainer-Dewar J."/>
            <person name="Goldberg J."/>
            <person name="Griggs A."/>
            <person name="Gujja S."/>
            <person name="Hansen M."/>
            <person name="Howarth C."/>
            <person name="Imamovic A."/>
            <person name="Ireland A."/>
            <person name="Larimer J."/>
            <person name="McCowan C."/>
            <person name="Murphy C."/>
            <person name="Pearson M."/>
            <person name="Poon T.W."/>
            <person name="Priest M."/>
            <person name="Roberts A."/>
            <person name="Saif S."/>
            <person name="Shea T."/>
            <person name="Sisk P."/>
            <person name="Sykes S."/>
            <person name="Wortman J."/>
            <person name="Nusbaum C."/>
            <person name="Birren B."/>
        </authorList>
    </citation>
    <scope>NUCLEOTIDE SEQUENCE [LARGE SCALE GENOMIC DNA]</scope>
    <source>
        <strain evidence="2 3">P1976</strain>
    </source>
</reference>